<sequence>MGAQCATPSPTTPTEFQFQKTPSIPAFLDIELHDEGVAVATLPGTEFTGEIGDETPSPFASYASEVDRSEEVEAVTPRMAACGLPPATGLKEEDIRQTLQTTLADRGMVLTPRDVAIQEVLCTTSKSTICAADWKGQMVVIKRIKHGLDLQDKQAKLTHAMSLKEMMQELQILMALDHPCVVRLLGANLSPDQEPMLVTEYMEGGDVENYMFLHRRSAPGHRFKPSLALALRWSISVAEALTYLHGLHRPIIHRDLKPLNLLLSKDLQVKITDFGISKVMPPRGGKDASPAPMTGGVGTWRYMAPEVVRNEAYTDRVDIFSFSLIVYFLFTGRPPFHSFCGPHPERILEAYLAGQEPRPQLDLIASPALKFLKPFLEDAWDPSAAARPSAAECAVRLHAMGSQGLLNAMQFRVRSMLAWKRAVTQ</sequence>
<protein>
    <submittedName>
        <fullName evidence="2">STY13 protein</fullName>
    </submittedName>
</protein>
<dbReference type="Pfam" id="PF00069">
    <property type="entry name" value="Pkinase"/>
    <property type="match status" value="1"/>
</dbReference>
<reference evidence="2" key="1">
    <citation type="submission" date="2021-02" db="EMBL/GenBank/DDBJ databases">
        <authorList>
            <person name="Dougan E. K."/>
            <person name="Rhodes N."/>
            <person name="Thang M."/>
            <person name="Chan C."/>
        </authorList>
    </citation>
    <scope>NUCLEOTIDE SEQUENCE</scope>
</reference>
<dbReference type="Proteomes" id="UP000604046">
    <property type="component" value="Unassembled WGS sequence"/>
</dbReference>
<evidence type="ECO:0000313" key="2">
    <source>
        <dbReference type="EMBL" id="CAE7228912.1"/>
    </source>
</evidence>
<evidence type="ECO:0000259" key="1">
    <source>
        <dbReference type="PROSITE" id="PS50011"/>
    </source>
</evidence>
<dbReference type="GO" id="GO:0004674">
    <property type="term" value="F:protein serine/threonine kinase activity"/>
    <property type="evidence" value="ECO:0007669"/>
    <property type="project" value="TreeGrafter"/>
</dbReference>
<dbReference type="InterPro" id="IPR051681">
    <property type="entry name" value="Ser/Thr_Kinases-Pseudokinases"/>
</dbReference>
<dbReference type="PANTHER" id="PTHR44329">
    <property type="entry name" value="SERINE/THREONINE-PROTEIN KINASE TNNI3K-RELATED"/>
    <property type="match status" value="1"/>
</dbReference>
<dbReference type="InterPro" id="IPR008271">
    <property type="entry name" value="Ser/Thr_kinase_AS"/>
</dbReference>
<name>A0A812KL41_9DINO</name>
<dbReference type="InterPro" id="IPR000719">
    <property type="entry name" value="Prot_kinase_dom"/>
</dbReference>
<dbReference type="InterPro" id="IPR011009">
    <property type="entry name" value="Kinase-like_dom_sf"/>
</dbReference>
<dbReference type="AlphaFoldDB" id="A0A812KL41"/>
<evidence type="ECO:0000313" key="3">
    <source>
        <dbReference type="Proteomes" id="UP000604046"/>
    </source>
</evidence>
<organism evidence="2 3">
    <name type="scientific">Symbiodinium natans</name>
    <dbReference type="NCBI Taxonomy" id="878477"/>
    <lineage>
        <taxon>Eukaryota</taxon>
        <taxon>Sar</taxon>
        <taxon>Alveolata</taxon>
        <taxon>Dinophyceae</taxon>
        <taxon>Suessiales</taxon>
        <taxon>Symbiodiniaceae</taxon>
        <taxon>Symbiodinium</taxon>
    </lineage>
</organism>
<accession>A0A812KL41</accession>
<keyword evidence="3" id="KW-1185">Reference proteome</keyword>
<dbReference type="SMART" id="SM00220">
    <property type="entry name" value="S_TKc"/>
    <property type="match status" value="1"/>
</dbReference>
<dbReference type="SUPFAM" id="SSF56112">
    <property type="entry name" value="Protein kinase-like (PK-like)"/>
    <property type="match status" value="1"/>
</dbReference>
<gene>
    <name evidence="2" type="primary">STY13</name>
    <name evidence="2" type="ORF">SNAT2548_LOCUS9159</name>
</gene>
<dbReference type="OrthoDB" id="339325at2759"/>
<dbReference type="EMBL" id="CAJNDS010000702">
    <property type="protein sequence ID" value="CAE7228912.1"/>
    <property type="molecule type" value="Genomic_DNA"/>
</dbReference>
<dbReference type="GO" id="GO:0005524">
    <property type="term" value="F:ATP binding"/>
    <property type="evidence" value="ECO:0007669"/>
    <property type="project" value="InterPro"/>
</dbReference>
<dbReference type="PROSITE" id="PS50011">
    <property type="entry name" value="PROTEIN_KINASE_DOM"/>
    <property type="match status" value="1"/>
</dbReference>
<proteinExistence type="predicted"/>
<dbReference type="PROSITE" id="PS00108">
    <property type="entry name" value="PROTEIN_KINASE_ST"/>
    <property type="match status" value="1"/>
</dbReference>
<comment type="caution">
    <text evidence="2">The sequence shown here is derived from an EMBL/GenBank/DDBJ whole genome shotgun (WGS) entry which is preliminary data.</text>
</comment>
<feature type="domain" description="Protein kinase" evidence="1">
    <location>
        <begin position="115"/>
        <end position="401"/>
    </location>
</feature>
<dbReference type="Gene3D" id="1.10.510.10">
    <property type="entry name" value="Transferase(Phosphotransferase) domain 1"/>
    <property type="match status" value="1"/>
</dbReference>